<comment type="caution">
    <text evidence="5">The sequence shown here is derived from an EMBL/GenBank/DDBJ whole genome shotgun (WGS) entry which is preliminary data.</text>
</comment>
<keyword evidence="1" id="KW-0433">Leucine-rich repeat</keyword>
<dbReference type="Pfam" id="PF13855">
    <property type="entry name" value="LRR_8"/>
    <property type="match status" value="3"/>
</dbReference>
<dbReference type="PANTHER" id="PTHR24366:SF96">
    <property type="entry name" value="LEUCINE RICH REPEAT CONTAINING 53"/>
    <property type="match status" value="1"/>
</dbReference>
<dbReference type="Proteomes" id="UP001159042">
    <property type="component" value="Unassembled WGS sequence"/>
</dbReference>
<evidence type="ECO:0000313" key="6">
    <source>
        <dbReference type="Proteomes" id="UP001159042"/>
    </source>
</evidence>
<dbReference type="SMART" id="SM00369">
    <property type="entry name" value="LRR_TYP"/>
    <property type="match status" value="11"/>
</dbReference>
<evidence type="ECO:0000313" key="5">
    <source>
        <dbReference type="EMBL" id="KAJ8919801.1"/>
    </source>
</evidence>
<proteinExistence type="predicted"/>
<dbReference type="SUPFAM" id="SSF52058">
    <property type="entry name" value="L domain-like"/>
    <property type="match status" value="2"/>
</dbReference>
<gene>
    <name evidence="5" type="ORF">NQ315_006330</name>
</gene>
<protein>
    <submittedName>
        <fullName evidence="5">Uncharacterized protein</fullName>
    </submittedName>
</protein>
<evidence type="ECO:0000256" key="3">
    <source>
        <dbReference type="SAM" id="Coils"/>
    </source>
</evidence>
<dbReference type="InterPro" id="IPR001611">
    <property type="entry name" value="Leu-rich_rpt"/>
</dbReference>
<dbReference type="PROSITE" id="PS51450">
    <property type="entry name" value="LRR"/>
    <property type="match status" value="2"/>
</dbReference>
<keyword evidence="3" id="KW-0175">Coiled coil</keyword>
<feature type="chain" id="PRO_5043474083" evidence="4">
    <location>
        <begin position="24"/>
        <end position="735"/>
    </location>
</feature>
<dbReference type="PANTHER" id="PTHR24366">
    <property type="entry name" value="IG(IMMUNOGLOBULIN) AND LRR(LEUCINE RICH REPEAT) DOMAINS"/>
    <property type="match status" value="1"/>
</dbReference>
<evidence type="ECO:0000256" key="1">
    <source>
        <dbReference type="ARBA" id="ARBA00022614"/>
    </source>
</evidence>
<sequence length="735" mass="83360">MVFYYCPLAMSTLLLSFLGLSAGLQHCPMWKQIMPCSCRLDVSKQISITCDKMNSYDQVVGILRGYFSPSDRVSLRLASSNLQDLQFRSLREINVTLVNLKLNHDYFGTLEAEAFEGSSTVSYLSLADTVLEVVPEQLWKKMPNIETLDLGRTKIKYITETNFKDLPLLECLVLPGNQISRIDTNSFPPQLQRLHLGRNYIKDLNNSLLNLSELRWLFVNTNDLTTLDNQLPRIAPELILIHASQNRIDKLPHQLKTYPILESIFFQHNRLKSLDGILARLKYLRRAVLDHNQINTITPEDFMESDLMESLLLGHNEITTVNHSILNLRNLNFLNLTYNRLKEFSFQDVVGLQELRSIDLSFNQITTLIGPAANLVEWNIKLTELKLDNNRLETLNGALAGLPELLRLNLSFNRLKKISPDDLIGLDQLRLLDISHNHLTTLEETSKTFLPRLSELKASHNYLTILERDFHGLPVLCHADLSNNQIVALGRDLVSKTRCKIEHGVHEGTWDTLKIYLQDNPILCDAALPEIMSAMEINHTRIYGVSHCPPLSEQPITSKPNAFLGYVPETSSTPKPAEVQTLLLPITIPDGNGYNNREKIEPAVELKTTDQYTIENDQPVRIAKPVGLIVQEPTQTSSNVQTTERAFNVDRNTTTADNSSGIANAKPQMFDPVRQGQQITKLASEIEDLRNRIEKLSSQNELLLSQQFNKTNVTDTSYNLTTKPPNENLMEARKP</sequence>
<name>A0AAV8VZQ0_9CUCU</name>
<organism evidence="5 6">
    <name type="scientific">Exocentrus adspersus</name>
    <dbReference type="NCBI Taxonomy" id="1586481"/>
    <lineage>
        <taxon>Eukaryota</taxon>
        <taxon>Metazoa</taxon>
        <taxon>Ecdysozoa</taxon>
        <taxon>Arthropoda</taxon>
        <taxon>Hexapoda</taxon>
        <taxon>Insecta</taxon>
        <taxon>Pterygota</taxon>
        <taxon>Neoptera</taxon>
        <taxon>Endopterygota</taxon>
        <taxon>Coleoptera</taxon>
        <taxon>Polyphaga</taxon>
        <taxon>Cucujiformia</taxon>
        <taxon>Chrysomeloidea</taxon>
        <taxon>Cerambycidae</taxon>
        <taxon>Lamiinae</taxon>
        <taxon>Acanthocinini</taxon>
        <taxon>Exocentrus</taxon>
    </lineage>
</organism>
<dbReference type="EMBL" id="JANEYG010000016">
    <property type="protein sequence ID" value="KAJ8919801.1"/>
    <property type="molecule type" value="Genomic_DNA"/>
</dbReference>
<evidence type="ECO:0000256" key="2">
    <source>
        <dbReference type="ARBA" id="ARBA00022737"/>
    </source>
</evidence>
<keyword evidence="4" id="KW-0732">Signal</keyword>
<reference evidence="5 6" key="1">
    <citation type="journal article" date="2023" name="Insect Mol. Biol.">
        <title>Genome sequencing provides insights into the evolution of gene families encoding plant cell wall-degrading enzymes in longhorned beetles.</title>
        <authorList>
            <person name="Shin N.R."/>
            <person name="Okamura Y."/>
            <person name="Kirsch R."/>
            <person name="Pauchet Y."/>
        </authorList>
    </citation>
    <scope>NUCLEOTIDE SEQUENCE [LARGE SCALE GENOMIC DNA]</scope>
    <source>
        <strain evidence="5">EAD_L_NR</strain>
    </source>
</reference>
<dbReference type="Gene3D" id="3.80.10.10">
    <property type="entry name" value="Ribonuclease Inhibitor"/>
    <property type="match status" value="3"/>
</dbReference>
<keyword evidence="6" id="KW-1185">Reference proteome</keyword>
<dbReference type="InterPro" id="IPR003591">
    <property type="entry name" value="Leu-rich_rpt_typical-subtyp"/>
</dbReference>
<evidence type="ECO:0000256" key="4">
    <source>
        <dbReference type="SAM" id="SignalP"/>
    </source>
</evidence>
<accession>A0AAV8VZQ0</accession>
<feature type="coiled-coil region" evidence="3">
    <location>
        <begin position="679"/>
        <end position="706"/>
    </location>
</feature>
<dbReference type="InterPro" id="IPR032675">
    <property type="entry name" value="LRR_dom_sf"/>
</dbReference>
<keyword evidence="2" id="KW-0677">Repeat</keyword>
<dbReference type="SMART" id="SM00365">
    <property type="entry name" value="LRR_SD22"/>
    <property type="match status" value="4"/>
</dbReference>
<dbReference type="AlphaFoldDB" id="A0AAV8VZQ0"/>
<feature type="signal peptide" evidence="4">
    <location>
        <begin position="1"/>
        <end position="23"/>
    </location>
</feature>